<dbReference type="PROSITE" id="PS51375">
    <property type="entry name" value="PPR"/>
    <property type="match status" value="6"/>
</dbReference>
<dbReference type="PANTHER" id="PTHR47926">
    <property type="entry name" value="PENTATRICOPEPTIDE REPEAT-CONTAINING PROTEIN"/>
    <property type="match status" value="1"/>
</dbReference>
<dbReference type="FunFam" id="1.25.40.10:FF:000196">
    <property type="entry name" value="Pentatricopeptide repeat-containing protein At4g14850"/>
    <property type="match status" value="1"/>
</dbReference>
<proteinExistence type="predicted"/>
<dbReference type="FunFam" id="1.25.40.10:FF:000343">
    <property type="entry name" value="Pentatricopeptide repeat-containing protein At3g58590"/>
    <property type="match status" value="1"/>
</dbReference>
<dbReference type="Pfam" id="PF13041">
    <property type="entry name" value="PPR_2"/>
    <property type="match status" value="4"/>
</dbReference>
<dbReference type="AlphaFoldDB" id="A0A8T2SNB3"/>
<feature type="repeat" description="PPR" evidence="2">
    <location>
        <begin position="20"/>
        <end position="54"/>
    </location>
</feature>
<reference evidence="3" key="1">
    <citation type="submission" date="2021-08" db="EMBL/GenBank/DDBJ databases">
        <title>WGS assembly of Ceratopteris richardii.</title>
        <authorList>
            <person name="Marchant D.B."/>
            <person name="Chen G."/>
            <person name="Jenkins J."/>
            <person name="Shu S."/>
            <person name="Leebens-Mack J."/>
            <person name="Grimwood J."/>
            <person name="Schmutz J."/>
            <person name="Soltis P."/>
            <person name="Soltis D."/>
            <person name="Chen Z.-H."/>
        </authorList>
    </citation>
    <scope>NUCLEOTIDE SEQUENCE</scope>
    <source>
        <strain evidence="3">Whitten #5841</strain>
        <tissue evidence="3">Leaf</tissue>
    </source>
</reference>
<dbReference type="GO" id="GO:0048731">
    <property type="term" value="P:system development"/>
    <property type="evidence" value="ECO:0007669"/>
    <property type="project" value="UniProtKB-ARBA"/>
</dbReference>
<dbReference type="EMBL" id="CM035423">
    <property type="protein sequence ID" value="KAH7365144.1"/>
    <property type="molecule type" value="Genomic_DNA"/>
</dbReference>
<dbReference type="FunFam" id="1.25.40.10:FF:000158">
    <property type="entry name" value="pentatricopeptide repeat-containing protein At2g33680"/>
    <property type="match status" value="1"/>
</dbReference>
<dbReference type="InterPro" id="IPR046960">
    <property type="entry name" value="PPR_At4g14850-like_plant"/>
</dbReference>
<feature type="repeat" description="PPR" evidence="2">
    <location>
        <begin position="222"/>
        <end position="256"/>
    </location>
</feature>
<protein>
    <recommendedName>
        <fullName evidence="5">Pentatricopeptide repeat-containing protein</fullName>
    </recommendedName>
</protein>
<dbReference type="EMBL" id="CM035423">
    <property type="protein sequence ID" value="KAH7365143.1"/>
    <property type="molecule type" value="Genomic_DNA"/>
</dbReference>
<organism evidence="3 4">
    <name type="scientific">Ceratopteris richardii</name>
    <name type="common">Triangle waterfern</name>
    <dbReference type="NCBI Taxonomy" id="49495"/>
    <lineage>
        <taxon>Eukaryota</taxon>
        <taxon>Viridiplantae</taxon>
        <taxon>Streptophyta</taxon>
        <taxon>Embryophyta</taxon>
        <taxon>Tracheophyta</taxon>
        <taxon>Polypodiopsida</taxon>
        <taxon>Polypodiidae</taxon>
        <taxon>Polypodiales</taxon>
        <taxon>Pteridineae</taxon>
        <taxon>Pteridaceae</taxon>
        <taxon>Parkerioideae</taxon>
        <taxon>Ceratopteris</taxon>
    </lineage>
</organism>
<dbReference type="Gene3D" id="1.25.40.10">
    <property type="entry name" value="Tetratricopeptide repeat domain"/>
    <property type="match status" value="7"/>
</dbReference>
<dbReference type="NCBIfam" id="TIGR00756">
    <property type="entry name" value="PPR"/>
    <property type="match status" value="6"/>
</dbReference>
<accession>A0A8T2SNB3</accession>
<sequence>MLPVHKWNINSIHESMLQHRLIALNSHIGCYVRNGQSREGLQCFQQLIQEGLVPDKVTFLSILSAFDGQATLTCAKSMHAYIIASSFESDVMVGSSLIHMYGKHHCIDNAESIFGAMLEKNVVTWNSLITAFIHDNQIDSVLRLFSRMGSEGILPTKITYTLAISICAFARDSTHGVCMHTHIIASGYASDVVVGCALVTFYGKIGDLNNAKEAFDQVLSPNVVVWTALITAYSGNGRIKEAFECYSQMQGKDIAPNEVTFVSLMDVCARQAALQMGIHLHTLILLFGLDLSLGISNVLIHFYGECGHIEECWKIFRGVKVKDIISWNGMITACVCNGQSLQAMKIFLGICESGLRPTKATFMSVFDACTALAMLSEAYNLHLHVLDSGIELDGQVGNALISLYGSCNSLADAQAMFLKMSKSNLVGWNALLGAYVKHERGESALALYYQMIAEGLLPNNFTMISVFSACACHRRLVSEGKHLHACWFAGGRDHDDVAVCNSLLSMYGKSDNAWEVHKCFSYMPLHNTISYNVLMSACTNHYEIKALQHFNDMLSECLIPDVGSFLPVIKACANQGVLTEVSHLHVRVLTQRAYRHNNVLKNALIYAYSRCNTLEIAQNIFDDLVEQCVVAWNSLMAACINKSLSFTFFDQMLHKAVLPNEVTYLTLITSSASQAMITLASQVHARIICSPFFNFVVGTALVYMHGCCGQLESAFITFKAMQMQNLVLWNAILTVCAHHGKGKETLQCLEQMQLEGLSPDEVSFIACLSACGHDGRVVEAFKMLSAIESNYGLQLIDDYYSCIIDALGRAGQLECAEFLLKTMVSQILPAPGMTILSFCEHHRDLERGHRIYNWILDFELITQRKLLEEKNCPTVLCFDDDTSKMPAFLKKCPWVAMTRSSPF</sequence>
<dbReference type="InterPro" id="IPR011990">
    <property type="entry name" value="TPR-like_helical_dom_sf"/>
</dbReference>
<evidence type="ECO:0000313" key="3">
    <source>
        <dbReference type="EMBL" id="KAH7365144.1"/>
    </source>
</evidence>
<dbReference type="OrthoDB" id="185373at2759"/>
<dbReference type="Pfam" id="PF13812">
    <property type="entry name" value="PPR_3"/>
    <property type="match status" value="1"/>
</dbReference>
<keyword evidence="1" id="KW-0677">Repeat</keyword>
<dbReference type="Pfam" id="PF01535">
    <property type="entry name" value="PPR"/>
    <property type="match status" value="3"/>
</dbReference>
<feature type="repeat" description="PPR" evidence="2">
    <location>
        <begin position="323"/>
        <end position="357"/>
    </location>
</feature>
<evidence type="ECO:0000313" key="4">
    <source>
        <dbReference type="Proteomes" id="UP000825935"/>
    </source>
</evidence>
<evidence type="ECO:0000256" key="2">
    <source>
        <dbReference type="PROSITE-ProRule" id="PRU00708"/>
    </source>
</evidence>
<dbReference type="PANTHER" id="PTHR47926:SF533">
    <property type="entry name" value="DYW DOMAIN-CONTAINING PROTEIN"/>
    <property type="match status" value="1"/>
</dbReference>
<dbReference type="GO" id="GO:0009451">
    <property type="term" value="P:RNA modification"/>
    <property type="evidence" value="ECO:0007669"/>
    <property type="project" value="InterPro"/>
</dbReference>
<feature type="repeat" description="PPR" evidence="2">
    <location>
        <begin position="424"/>
        <end position="458"/>
    </location>
</feature>
<dbReference type="InterPro" id="IPR002885">
    <property type="entry name" value="PPR_rpt"/>
</dbReference>
<comment type="caution">
    <text evidence="3">The sequence shown here is derived from an EMBL/GenBank/DDBJ whole genome shotgun (WGS) entry which is preliminary data.</text>
</comment>
<feature type="repeat" description="PPR" evidence="2">
    <location>
        <begin position="121"/>
        <end position="155"/>
    </location>
</feature>
<name>A0A8T2SNB3_CERRI</name>
<dbReference type="Proteomes" id="UP000825935">
    <property type="component" value="Chromosome 18"/>
</dbReference>
<gene>
    <name evidence="3" type="ORF">KP509_18G011000</name>
</gene>
<evidence type="ECO:0000256" key="1">
    <source>
        <dbReference type="ARBA" id="ARBA00022737"/>
    </source>
</evidence>
<keyword evidence="4" id="KW-1185">Reference proteome</keyword>
<dbReference type="GO" id="GO:0003723">
    <property type="term" value="F:RNA binding"/>
    <property type="evidence" value="ECO:0007669"/>
    <property type="project" value="InterPro"/>
</dbReference>
<evidence type="ECO:0008006" key="5">
    <source>
        <dbReference type="Google" id="ProtNLM"/>
    </source>
</evidence>
<feature type="repeat" description="PPR" evidence="2">
    <location>
        <begin position="725"/>
        <end position="759"/>
    </location>
</feature>